<organism evidence="10 11">
    <name type="scientific">Pseudobacter ginsenosidimutans</name>
    <dbReference type="NCBI Taxonomy" id="661488"/>
    <lineage>
        <taxon>Bacteria</taxon>
        <taxon>Pseudomonadati</taxon>
        <taxon>Bacteroidota</taxon>
        <taxon>Chitinophagia</taxon>
        <taxon>Chitinophagales</taxon>
        <taxon>Chitinophagaceae</taxon>
        <taxon>Pseudobacter</taxon>
    </lineage>
</organism>
<protein>
    <submittedName>
        <fullName evidence="10">DNA-binding response OmpR family regulator</fullName>
    </submittedName>
</protein>
<dbReference type="InterPro" id="IPR039420">
    <property type="entry name" value="WalR-like"/>
</dbReference>
<dbReference type="Gene3D" id="1.10.10.10">
    <property type="entry name" value="Winged helix-like DNA-binding domain superfamily/Winged helix DNA-binding domain"/>
    <property type="match status" value="1"/>
</dbReference>
<evidence type="ECO:0000256" key="2">
    <source>
        <dbReference type="ARBA" id="ARBA00023012"/>
    </source>
</evidence>
<accession>A0A4Q7MRN7</accession>
<dbReference type="GO" id="GO:0005829">
    <property type="term" value="C:cytosol"/>
    <property type="evidence" value="ECO:0007669"/>
    <property type="project" value="TreeGrafter"/>
</dbReference>
<dbReference type="FunFam" id="1.10.10.10:FF:000005">
    <property type="entry name" value="Two-component system response regulator"/>
    <property type="match status" value="1"/>
</dbReference>
<dbReference type="Gene3D" id="6.10.250.690">
    <property type="match status" value="1"/>
</dbReference>
<dbReference type="InterPro" id="IPR011006">
    <property type="entry name" value="CheY-like_superfamily"/>
</dbReference>
<dbReference type="FunFam" id="3.40.50.2300:FF:000001">
    <property type="entry name" value="DNA-binding response regulator PhoB"/>
    <property type="match status" value="1"/>
</dbReference>
<evidence type="ECO:0000256" key="4">
    <source>
        <dbReference type="ARBA" id="ARBA00023125"/>
    </source>
</evidence>
<evidence type="ECO:0000256" key="5">
    <source>
        <dbReference type="ARBA" id="ARBA00023163"/>
    </source>
</evidence>
<dbReference type="Proteomes" id="UP000293874">
    <property type="component" value="Unassembled WGS sequence"/>
</dbReference>
<dbReference type="EMBL" id="SGXA01000002">
    <property type="protein sequence ID" value="RZS71432.1"/>
    <property type="molecule type" value="Genomic_DNA"/>
</dbReference>
<keyword evidence="2" id="KW-0902">Two-component regulatory system</keyword>
<dbReference type="PROSITE" id="PS51755">
    <property type="entry name" value="OMPR_PHOB"/>
    <property type="match status" value="1"/>
</dbReference>
<dbReference type="PROSITE" id="PS50110">
    <property type="entry name" value="RESPONSE_REGULATORY"/>
    <property type="match status" value="1"/>
</dbReference>
<evidence type="ECO:0000259" key="8">
    <source>
        <dbReference type="PROSITE" id="PS50110"/>
    </source>
</evidence>
<evidence type="ECO:0000259" key="9">
    <source>
        <dbReference type="PROSITE" id="PS51755"/>
    </source>
</evidence>
<keyword evidence="5" id="KW-0804">Transcription</keyword>
<comment type="caution">
    <text evidence="10">The sequence shown here is derived from an EMBL/GenBank/DDBJ whole genome shotgun (WGS) entry which is preliminary data.</text>
</comment>
<evidence type="ECO:0000313" key="11">
    <source>
        <dbReference type="Proteomes" id="UP000293874"/>
    </source>
</evidence>
<dbReference type="Pfam" id="PF00486">
    <property type="entry name" value="Trans_reg_C"/>
    <property type="match status" value="1"/>
</dbReference>
<dbReference type="SUPFAM" id="SSF52172">
    <property type="entry name" value="CheY-like"/>
    <property type="match status" value="1"/>
</dbReference>
<sequence>MNMDEVKILLVEDEKKIAEALRKGLMEQQYHVEVAYDGLIGKKMVESYKFDLVILDINLPGMNGYELCKEIRKRDERIPVVMLTALSATDDKIEGFDAGADDYIVKPFDFKELLVRIRALLKRIYQNVPSGNMLKVADLVMNLDSKEVTRADRPISLTAKEFQLLEYLVRNKNRVVSRADIALNVWDIDFDTKTNVIDVYVNFLRKKLDRDFDSKLIHTQVGMGYILKENS</sequence>
<dbReference type="GO" id="GO:0000976">
    <property type="term" value="F:transcription cis-regulatory region binding"/>
    <property type="evidence" value="ECO:0007669"/>
    <property type="project" value="TreeGrafter"/>
</dbReference>
<keyword evidence="1 6" id="KW-0597">Phosphoprotein</keyword>
<dbReference type="SMART" id="SM00448">
    <property type="entry name" value="REC"/>
    <property type="match status" value="1"/>
</dbReference>
<feature type="DNA-binding region" description="OmpR/PhoB-type" evidence="7">
    <location>
        <begin position="131"/>
        <end position="229"/>
    </location>
</feature>
<dbReference type="PANTHER" id="PTHR48111">
    <property type="entry name" value="REGULATOR OF RPOS"/>
    <property type="match status" value="1"/>
</dbReference>
<feature type="domain" description="OmpR/PhoB-type" evidence="9">
    <location>
        <begin position="131"/>
        <end position="229"/>
    </location>
</feature>
<evidence type="ECO:0000256" key="3">
    <source>
        <dbReference type="ARBA" id="ARBA00023015"/>
    </source>
</evidence>
<keyword evidence="4 7" id="KW-0238">DNA-binding</keyword>
<evidence type="ECO:0000256" key="6">
    <source>
        <dbReference type="PROSITE-ProRule" id="PRU00169"/>
    </source>
</evidence>
<evidence type="ECO:0000256" key="1">
    <source>
        <dbReference type="ARBA" id="ARBA00022553"/>
    </source>
</evidence>
<gene>
    <name evidence="10" type="ORF">EV199_3335</name>
</gene>
<evidence type="ECO:0000256" key="7">
    <source>
        <dbReference type="PROSITE-ProRule" id="PRU01091"/>
    </source>
</evidence>
<dbReference type="InterPro" id="IPR001789">
    <property type="entry name" value="Sig_transdc_resp-reg_receiver"/>
</dbReference>
<dbReference type="GO" id="GO:0032993">
    <property type="term" value="C:protein-DNA complex"/>
    <property type="evidence" value="ECO:0007669"/>
    <property type="project" value="TreeGrafter"/>
</dbReference>
<dbReference type="AlphaFoldDB" id="A0A4Q7MRN7"/>
<reference evidence="10 11" key="1">
    <citation type="submission" date="2019-02" db="EMBL/GenBank/DDBJ databases">
        <title>Genomic Encyclopedia of Type Strains, Phase IV (KMG-IV): sequencing the most valuable type-strain genomes for metagenomic binning, comparative biology and taxonomic classification.</title>
        <authorList>
            <person name="Goeker M."/>
        </authorList>
    </citation>
    <scope>NUCLEOTIDE SEQUENCE [LARGE SCALE GENOMIC DNA]</scope>
    <source>
        <strain evidence="10 11">DSM 18116</strain>
    </source>
</reference>
<keyword evidence="11" id="KW-1185">Reference proteome</keyword>
<dbReference type="InterPro" id="IPR001867">
    <property type="entry name" value="OmpR/PhoB-type_DNA-bd"/>
</dbReference>
<dbReference type="Pfam" id="PF00072">
    <property type="entry name" value="Response_reg"/>
    <property type="match status" value="1"/>
</dbReference>
<feature type="modified residue" description="4-aspartylphosphate" evidence="6">
    <location>
        <position position="56"/>
    </location>
</feature>
<dbReference type="GO" id="GO:0000156">
    <property type="term" value="F:phosphorelay response regulator activity"/>
    <property type="evidence" value="ECO:0007669"/>
    <property type="project" value="TreeGrafter"/>
</dbReference>
<proteinExistence type="predicted"/>
<keyword evidence="3" id="KW-0805">Transcription regulation</keyword>
<dbReference type="PANTHER" id="PTHR48111:SF22">
    <property type="entry name" value="REGULATOR OF RPOS"/>
    <property type="match status" value="1"/>
</dbReference>
<name>A0A4Q7MRN7_9BACT</name>
<feature type="domain" description="Response regulatory" evidence="8">
    <location>
        <begin position="7"/>
        <end position="121"/>
    </location>
</feature>
<dbReference type="GO" id="GO:0006355">
    <property type="term" value="P:regulation of DNA-templated transcription"/>
    <property type="evidence" value="ECO:0007669"/>
    <property type="project" value="InterPro"/>
</dbReference>
<dbReference type="InterPro" id="IPR036388">
    <property type="entry name" value="WH-like_DNA-bd_sf"/>
</dbReference>
<dbReference type="CDD" id="cd17574">
    <property type="entry name" value="REC_OmpR"/>
    <property type="match status" value="1"/>
</dbReference>
<dbReference type="SMART" id="SM00862">
    <property type="entry name" value="Trans_reg_C"/>
    <property type="match status" value="1"/>
</dbReference>
<evidence type="ECO:0000313" key="10">
    <source>
        <dbReference type="EMBL" id="RZS71432.1"/>
    </source>
</evidence>
<dbReference type="Gene3D" id="3.40.50.2300">
    <property type="match status" value="1"/>
</dbReference>
<dbReference type="CDD" id="cd00383">
    <property type="entry name" value="trans_reg_C"/>
    <property type="match status" value="1"/>
</dbReference>